<dbReference type="CDD" id="cd11314">
    <property type="entry name" value="AmyAc_arch_bac_plant_AmyA"/>
    <property type="match status" value="1"/>
</dbReference>
<reference evidence="12" key="1">
    <citation type="submission" date="2016-10" db="EMBL/GenBank/DDBJ databases">
        <authorList>
            <person name="Varghese N."/>
            <person name="Submissions S."/>
        </authorList>
    </citation>
    <scope>NUCLEOTIDE SEQUENCE [LARGE SCALE GENOMIC DNA]</scope>
    <source>
        <strain evidence="12">DSM 22376</strain>
    </source>
</reference>
<feature type="domain" description="Glycosyl hydrolase family 13 catalytic" evidence="10">
    <location>
        <begin position="72"/>
        <end position="388"/>
    </location>
</feature>
<proteinExistence type="inferred from homology"/>
<sequence>MKKPNLKVAMLAALTICFYSCNSNDELQGPSAETKALSKVIDVTHHDGHPFSTGKSMTTSTTGKYVANPGGGVMMQAFYWDVPAGGNWWNTLGTKVTAWSNAGIGSIWLPPVSKAQNGPFSMGYDPTDYFDFGNYNQNGTIETRFGSKTELVSLITKAHTENIQVYADMVLNHNSGGQLESNPFTGTQTYTNFTGVASGKFPRTSADFYKNAYGNNDEGAFGGFPDLAHVTPNVQNWLWLRTDGVGKYYKNTMKFDGWRFDYVKGFAPWVVKDWNTNVGGFSVGEYWDSNVNTLEWWANNANSSVFDFACYYKMNDAFDGNNLALLNDDMMWKRNPYKAVTFVTNHDTDEIYNKQLAYAYILTHEGYPTIFYRDYEEWLDKAKMNNLIWIHNQKATGTTSILYADNDEYIARRNGYNGNPGLVVYINNSSSWQERWVPTNWTNAQIKDFTGNSTWIPTTQSDKWVKIQCPPNGYSVWSINM</sequence>
<dbReference type="SUPFAM" id="SSF51445">
    <property type="entry name" value="(Trans)glycosidases"/>
    <property type="match status" value="1"/>
</dbReference>
<dbReference type="InterPro" id="IPR006046">
    <property type="entry name" value="Alpha_amylase"/>
</dbReference>
<evidence type="ECO:0000256" key="7">
    <source>
        <dbReference type="PIRSR" id="PIRSR001021-1"/>
    </source>
</evidence>
<keyword evidence="9" id="KW-0732">Signal</keyword>
<feature type="active site" description="Proton donor" evidence="7">
    <location>
        <position position="285"/>
    </location>
</feature>
<dbReference type="NCBIfam" id="NF006970">
    <property type="entry name" value="PRK09441.1-3"/>
    <property type="match status" value="1"/>
</dbReference>
<organism evidence="11 12">
    <name type="scientific">Flavobacterium gillisiae</name>
    <dbReference type="NCBI Taxonomy" id="150146"/>
    <lineage>
        <taxon>Bacteria</taxon>
        <taxon>Pseudomonadati</taxon>
        <taxon>Bacteroidota</taxon>
        <taxon>Flavobacteriia</taxon>
        <taxon>Flavobacteriales</taxon>
        <taxon>Flavobacteriaceae</taxon>
        <taxon>Flavobacterium</taxon>
    </lineage>
</organism>
<gene>
    <name evidence="11" type="ORF">SAMN05443667_101551</name>
</gene>
<keyword evidence="3 8" id="KW-0479">Metal-binding</keyword>
<dbReference type="GO" id="GO:0005509">
    <property type="term" value="F:calcium ion binding"/>
    <property type="evidence" value="ECO:0007669"/>
    <property type="project" value="InterPro"/>
</dbReference>
<dbReference type="AlphaFoldDB" id="A0A1H3XJY8"/>
<keyword evidence="4" id="KW-0378">Hydrolase</keyword>
<evidence type="ECO:0000313" key="11">
    <source>
        <dbReference type="EMBL" id="SDZ99633.1"/>
    </source>
</evidence>
<dbReference type="PRINTS" id="PR00110">
    <property type="entry name" value="ALPHAAMYLASE"/>
</dbReference>
<keyword evidence="8" id="KW-0106">Calcium</keyword>
<dbReference type="PIRSF" id="PIRSF001021">
    <property type="entry name" value="Alph-amls_thrmst"/>
    <property type="match status" value="1"/>
</dbReference>
<keyword evidence="12" id="KW-1185">Reference proteome</keyword>
<name>A0A1H3XJY8_9FLAO</name>
<evidence type="ECO:0000259" key="10">
    <source>
        <dbReference type="SMART" id="SM00642"/>
    </source>
</evidence>
<dbReference type="PANTHER" id="PTHR43447">
    <property type="entry name" value="ALPHA-AMYLASE"/>
    <property type="match status" value="1"/>
</dbReference>
<feature type="signal peptide" evidence="9">
    <location>
        <begin position="1"/>
        <end position="23"/>
    </location>
</feature>
<feature type="active site" description="Nucleophile" evidence="7">
    <location>
        <position position="261"/>
    </location>
</feature>
<dbReference type="Proteomes" id="UP000198951">
    <property type="component" value="Unassembled WGS sequence"/>
</dbReference>
<dbReference type="SMART" id="SM00642">
    <property type="entry name" value="Aamy"/>
    <property type="match status" value="1"/>
</dbReference>
<evidence type="ECO:0000256" key="2">
    <source>
        <dbReference type="ARBA" id="ARBA00008061"/>
    </source>
</evidence>
<evidence type="ECO:0000256" key="8">
    <source>
        <dbReference type="PIRSR" id="PIRSR001021-2"/>
    </source>
</evidence>
<dbReference type="OrthoDB" id="9806009at2"/>
<feature type="chain" id="PRO_5011592964" evidence="9">
    <location>
        <begin position="24"/>
        <end position="481"/>
    </location>
</feature>
<dbReference type="InterPro" id="IPR006047">
    <property type="entry name" value="GH13_cat_dom"/>
</dbReference>
<dbReference type="GO" id="GO:0004556">
    <property type="term" value="F:alpha-amylase activity"/>
    <property type="evidence" value="ECO:0007669"/>
    <property type="project" value="InterPro"/>
</dbReference>
<dbReference type="STRING" id="150146.SAMN05443667_101551"/>
<dbReference type="InterPro" id="IPR015237">
    <property type="entry name" value="Alpha-amylase_C_pro"/>
</dbReference>
<dbReference type="RefSeq" id="WP_091084285.1">
    <property type="nucleotide sequence ID" value="NZ_FNRD01000001.1"/>
</dbReference>
<dbReference type="SMR" id="A0A1H3XJY8"/>
<dbReference type="EMBL" id="FNRD01000001">
    <property type="protein sequence ID" value="SDZ99633.1"/>
    <property type="molecule type" value="Genomic_DNA"/>
</dbReference>
<evidence type="ECO:0000256" key="9">
    <source>
        <dbReference type="SAM" id="SignalP"/>
    </source>
</evidence>
<feature type="binding site" evidence="8">
    <location>
        <position position="172"/>
    </location>
    <ligand>
        <name>Ca(2+)</name>
        <dbReference type="ChEBI" id="CHEBI:29108"/>
        <label>1</label>
    </ligand>
</feature>
<dbReference type="InterPro" id="IPR017853">
    <property type="entry name" value="GH"/>
</dbReference>
<evidence type="ECO:0000313" key="12">
    <source>
        <dbReference type="Proteomes" id="UP000198951"/>
    </source>
</evidence>
<evidence type="ECO:0000256" key="5">
    <source>
        <dbReference type="ARBA" id="ARBA00023277"/>
    </source>
</evidence>
<dbReference type="InterPro" id="IPR013776">
    <property type="entry name" value="A-amylase_thermo"/>
</dbReference>
<comment type="cofactor">
    <cofactor evidence="1">
        <name>Ca(2+)</name>
        <dbReference type="ChEBI" id="CHEBI:29108"/>
    </cofactor>
</comment>
<dbReference type="SUPFAM" id="SSF51011">
    <property type="entry name" value="Glycosyl hydrolase domain"/>
    <property type="match status" value="1"/>
</dbReference>
<protein>
    <submittedName>
        <fullName evidence="11">Alpha-amylase</fullName>
    </submittedName>
</protein>
<dbReference type="Gene3D" id="3.20.20.80">
    <property type="entry name" value="Glycosidases"/>
    <property type="match status" value="1"/>
</dbReference>
<dbReference type="Pfam" id="PF09154">
    <property type="entry name" value="Alpha-amy_C_pro"/>
    <property type="match status" value="1"/>
</dbReference>
<dbReference type="InterPro" id="IPR013780">
    <property type="entry name" value="Glyco_hydro_b"/>
</dbReference>
<accession>A0A1H3XJY8</accession>
<dbReference type="Gene3D" id="2.60.40.1180">
    <property type="entry name" value="Golgi alpha-mannosidase II"/>
    <property type="match status" value="1"/>
</dbReference>
<comment type="similarity">
    <text evidence="2">Belongs to the glycosyl hydrolase 13 family.</text>
</comment>
<evidence type="ECO:0000256" key="3">
    <source>
        <dbReference type="ARBA" id="ARBA00022723"/>
    </source>
</evidence>
<evidence type="ECO:0000256" key="6">
    <source>
        <dbReference type="ARBA" id="ARBA00023295"/>
    </source>
</evidence>
<evidence type="ECO:0000256" key="1">
    <source>
        <dbReference type="ARBA" id="ARBA00001913"/>
    </source>
</evidence>
<dbReference type="GO" id="GO:0005975">
    <property type="term" value="P:carbohydrate metabolic process"/>
    <property type="evidence" value="ECO:0007669"/>
    <property type="project" value="InterPro"/>
</dbReference>
<evidence type="ECO:0000256" key="4">
    <source>
        <dbReference type="ARBA" id="ARBA00022801"/>
    </source>
</evidence>
<keyword evidence="6" id="KW-0326">Glycosidase</keyword>
<keyword evidence="5" id="KW-0119">Carbohydrate metabolism</keyword>